<protein>
    <recommendedName>
        <fullName evidence="4">CSD domain-containing protein</fullName>
    </recommendedName>
</protein>
<dbReference type="InterPro" id="IPR012340">
    <property type="entry name" value="NA-bd_OB-fold"/>
</dbReference>
<keyword evidence="2" id="KW-0963">Cytoplasm</keyword>
<dbReference type="CDD" id="cd04458">
    <property type="entry name" value="CSP_CDS"/>
    <property type="match status" value="1"/>
</dbReference>
<reference evidence="5" key="1">
    <citation type="journal article" date="2014" name="Front. Microbiol.">
        <title>High frequency of phylogenetically diverse reductive dehalogenase-homologous genes in deep subseafloor sedimentary metagenomes.</title>
        <authorList>
            <person name="Kawai M."/>
            <person name="Futagami T."/>
            <person name="Toyoda A."/>
            <person name="Takaki Y."/>
            <person name="Nishi S."/>
            <person name="Hori S."/>
            <person name="Arai W."/>
            <person name="Tsubouchi T."/>
            <person name="Morono Y."/>
            <person name="Uchiyama I."/>
            <person name="Ito T."/>
            <person name="Fujiyama A."/>
            <person name="Inagaki F."/>
            <person name="Takami H."/>
        </authorList>
    </citation>
    <scope>NUCLEOTIDE SEQUENCE</scope>
    <source>
        <strain evidence="5">Expedition CK06-06</strain>
    </source>
</reference>
<dbReference type="PROSITE" id="PS00352">
    <property type="entry name" value="CSD_1"/>
    <property type="match status" value="1"/>
</dbReference>
<comment type="subcellular location">
    <subcellularLocation>
        <location evidence="1">Cytoplasm</location>
    </subcellularLocation>
</comment>
<dbReference type="PIRSF" id="PIRSF002599">
    <property type="entry name" value="Cold_shock_A"/>
    <property type="match status" value="1"/>
</dbReference>
<keyword evidence="3" id="KW-0597">Phosphoprotein</keyword>
<proteinExistence type="predicted"/>
<dbReference type="GO" id="GO:0003730">
    <property type="term" value="F:mRNA 3'-UTR binding"/>
    <property type="evidence" value="ECO:0007669"/>
    <property type="project" value="TreeGrafter"/>
</dbReference>
<feature type="domain" description="CSD" evidence="4">
    <location>
        <begin position="6"/>
        <end position="71"/>
    </location>
</feature>
<accession>X1SDJ7</accession>
<dbReference type="Gene3D" id="2.40.50.140">
    <property type="entry name" value="Nucleic acid-binding proteins"/>
    <property type="match status" value="1"/>
</dbReference>
<dbReference type="AlphaFoldDB" id="X1SDJ7"/>
<name>X1SDJ7_9ZZZZ</name>
<dbReference type="InterPro" id="IPR052069">
    <property type="entry name" value="Ca-reg_mRNA-binding_domain"/>
</dbReference>
<evidence type="ECO:0000256" key="1">
    <source>
        <dbReference type="ARBA" id="ARBA00004496"/>
    </source>
</evidence>
<dbReference type="PRINTS" id="PR00050">
    <property type="entry name" value="COLDSHOCK"/>
</dbReference>
<evidence type="ECO:0000256" key="2">
    <source>
        <dbReference type="ARBA" id="ARBA00022490"/>
    </source>
</evidence>
<comment type="caution">
    <text evidence="5">The sequence shown here is derived from an EMBL/GenBank/DDBJ whole genome shotgun (WGS) entry which is preliminary data.</text>
</comment>
<evidence type="ECO:0000259" key="4">
    <source>
        <dbReference type="PROSITE" id="PS51857"/>
    </source>
</evidence>
<dbReference type="SMART" id="SM00357">
    <property type="entry name" value="CSP"/>
    <property type="match status" value="1"/>
</dbReference>
<evidence type="ECO:0000313" key="5">
    <source>
        <dbReference type="EMBL" id="GAI65874.1"/>
    </source>
</evidence>
<evidence type="ECO:0000256" key="3">
    <source>
        <dbReference type="ARBA" id="ARBA00022553"/>
    </source>
</evidence>
<dbReference type="InterPro" id="IPR019844">
    <property type="entry name" value="CSD_CS"/>
</dbReference>
<dbReference type="InterPro" id="IPR002059">
    <property type="entry name" value="CSP_DNA-bd"/>
</dbReference>
<organism evidence="5">
    <name type="scientific">marine sediment metagenome</name>
    <dbReference type="NCBI Taxonomy" id="412755"/>
    <lineage>
        <taxon>unclassified sequences</taxon>
        <taxon>metagenomes</taxon>
        <taxon>ecological metagenomes</taxon>
    </lineage>
</organism>
<sequence>MSKEKVFQGTVKSYNEKKGYGFIIRKDNNEDIFFHVSDLLDRDHNPQQNDEVEFELTEGRKGRQKAIQVKRVVE</sequence>
<dbReference type="GO" id="GO:0043488">
    <property type="term" value="P:regulation of mRNA stability"/>
    <property type="evidence" value="ECO:0007669"/>
    <property type="project" value="TreeGrafter"/>
</dbReference>
<dbReference type="Pfam" id="PF00313">
    <property type="entry name" value="CSD"/>
    <property type="match status" value="1"/>
</dbReference>
<dbReference type="InterPro" id="IPR011129">
    <property type="entry name" value="CSD"/>
</dbReference>
<dbReference type="PANTHER" id="PTHR12962:SF1">
    <property type="entry name" value="COLD SHOCK DOMAIN-CONTAINING PROTEIN CG9705"/>
    <property type="match status" value="1"/>
</dbReference>
<dbReference type="PROSITE" id="PS51857">
    <property type="entry name" value="CSD_2"/>
    <property type="match status" value="1"/>
</dbReference>
<dbReference type="GO" id="GO:0005737">
    <property type="term" value="C:cytoplasm"/>
    <property type="evidence" value="ECO:0007669"/>
    <property type="project" value="UniProtKB-SubCell"/>
</dbReference>
<gene>
    <name evidence="5" type="ORF">S12H4_08566</name>
</gene>
<dbReference type="PANTHER" id="PTHR12962">
    <property type="entry name" value="CALCIUM-REGULATED HEAT STABLE PROTEIN CRHSP-24-RELATED"/>
    <property type="match status" value="1"/>
</dbReference>
<dbReference type="EMBL" id="BARW01003326">
    <property type="protein sequence ID" value="GAI65874.1"/>
    <property type="molecule type" value="Genomic_DNA"/>
</dbReference>
<dbReference type="InterPro" id="IPR012156">
    <property type="entry name" value="Cold_shock_CspA"/>
</dbReference>
<dbReference type="SUPFAM" id="SSF50249">
    <property type="entry name" value="Nucleic acid-binding proteins"/>
    <property type="match status" value="1"/>
</dbReference>